<feature type="compositionally biased region" description="Low complexity" evidence="1">
    <location>
        <begin position="111"/>
        <end position="135"/>
    </location>
</feature>
<name>A0A9P6M9H0_9FUNG</name>
<accession>A0A9P6M9H0</accession>
<proteinExistence type="predicted"/>
<evidence type="ECO:0000259" key="2">
    <source>
        <dbReference type="Pfam" id="PF23948"/>
    </source>
</evidence>
<evidence type="ECO:0000313" key="4">
    <source>
        <dbReference type="Proteomes" id="UP000749646"/>
    </source>
</evidence>
<sequence length="699" mass="77422">MVFGIVPAHLGVLSQLEALELTNIYLENAYKTGHKAIALALCHDAKTSLSQVKNNNTKKHPNHLNNAADQALRESVASAYIDLGKLLNGHGYQVEAQAICKKAEKWGIVNSNNGTPGSSTVSSSVDNPSVNQSNQPRDIATIPSNIFPVDMGPPTSEIKLPEADERLTNTPQLACCLGLLQASRSPDDILEPVARNWLQTIEKDIDEQERLKVMATDVIRAFKRDEIKDAKVVAEVVYLAPVLDKDVFRDLLKEFYKGIDQSVLLDVHQLEGLAHMVEGAGPGYLEADDLVKILELLSTRLKGTHQQSPHHIYRLTMVVSRVLDAMADTEVKDLDRVNLHEPLTSYLELLKKSTDPYLVYQAAYAYQALACVPDDETLWQAGFRRTGKVFQGFARLVTAVKNLDFNKFIDGLEDIEQGVAGTFEAVKIVMTMYDRVVSLAQSGQNFMVCLKKGLSFRRKCAWYSALRGADVLIRDGELAMFRKLVCEVPCRRDPAFQWGVCQRLGEIAANPKWDPDTRGNAIEFLGEIYKNDETWGQEATVKLLILNILMKLATPAESGLQSYVKAAAKMLVDLEAKDDSGKQTLFGVCRKDGSTPHPLIVPAPALPSPSLLDGVQNRPDVEANLRQLRKQRLSERGNAVYIPPQAKASLQASNDARFPLMEKVKEFLDSDLKVFLLLGDSGAGKSTFSHELECNLWKT</sequence>
<dbReference type="AlphaFoldDB" id="A0A9P6M9H0"/>
<evidence type="ECO:0000256" key="1">
    <source>
        <dbReference type="SAM" id="MobiDB-lite"/>
    </source>
</evidence>
<organism evidence="3 4">
    <name type="scientific">Modicella reniformis</name>
    <dbReference type="NCBI Taxonomy" id="1440133"/>
    <lineage>
        <taxon>Eukaryota</taxon>
        <taxon>Fungi</taxon>
        <taxon>Fungi incertae sedis</taxon>
        <taxon>Mucoromycota</taxon>
        <taxon>Mortierellomycotina</taxon>
        <taxon>Mortierellomycetes</taxon>
        <taxon>Mortierellales</taxon>
        <taxon>Mortierellaceae</taxon>
        <taxon>Modicella</taxon>
    </lineage>
</organism>
<feature type="domain" description="Arm-like repeat" evidence="2">
    <location>
        <begin position="198"/>
        <end position="556"/>
    </location>
</feature>
<keyword evidence="4" id="KW-1185">Reference proteome</keyword>
<feature type="region of interest" description="Disordered" evidence="1">
    <location>
        <begin position="111"/>
        <end position="139"/>
    </location>
</feature>
<dbReference type="Proteomes" id="UP000749646">
    <property type="component" value="Unassembled WGS sequence"/>
</dbReference>
<dbReference type="EMBL" id="JAAAHW010003593">
    <property type="protein sequence ID" value="KAF9982350.1"/>
    <property type="molecule type" value="Genomic_DNA"/>
</dbReference>
<gene>
    <name evidence="3" type="ORF">BGZ65_002957</name>
</gene>
<reference evidence="3" key="1">
    <citation type="journal article" date="2020" name="Fungal Divers.">
        <title>Resolving the Mortierellaceae phylogeny through synthesis of multi-gene phylogenetics and phylogenomics.</title>
        <authorList>
            <person name="Vandepol N."/>
            <person name="Liber J."/>
            <person name="Desiro A."/>
            <person name="Na H."/>
            <person name="Kennedy M."/>
            <person name="Barry K."/>
            <person name="Grigoriev I.V."/>
            <person name="Miller A.N."/>
            <person name="O'Donnell K."/>
            <person name="Stajich J.E."/>
            <person name="Bonito G."/>
        </authorList>
    </citation>
    <scope>NUCLEOTIDE SEQUENCE</scope>
    <source>
        <strain evidence="3">MES-2147</strain>
    </source>
</reference>
<feature type="non-terminal residue" evidence="3">
    <location>
        <position position="699"/>
    </location>
</feature>
<comment type="caution">
    <text evidence="3">The sequence shown here is derived from an EMBL/GenBank/DDBJ whole genome shotgun (WGS) entry which is preliminary data.</text>
</comment>
<protein>
    <recommendedName>
        <fullName evidence="2">Arm-like repeat domain-containing protein</fullName>
    </recommendedName>
</protein>
<evidence type="ECO:0000313" key="3">
    <source>
        <dbReference type="EMBL" id="KAF9982350.1"/>
    </source>
</evidence>
<dbReference type="Pfam" id="PF23948">
    <property type="entry name" value="ARM_5"/>
    <property type="match status" value="1"/>
</dbReference>
<dbReference type="OrthoDB" id="2422986at2759"/>
<dbReference type="InterPro" id="IPR056251">
    <property type="entry name" value="Arm_rpt_dom"/>
</dbReference>